<dbReference type="InterPro" id="IPR036034">
    <property type="entry name" value="PDZ_sf"/>
</dbReference>
<dbReference type="InterPro" id="IPR050614">
    <property type="entry name" value="Synaptic_Scaffolding_LAP-MAGUK"/>
</dbReference>
<feature type="non-terminal residue" evidence="2">
    <location>
        <position position="1"/>
    </location>
</feature>
<organism evidence="2 3">
    <name type="scientific">Cirrhinus mrigala</name>
    <name type="common">Mrigala</name>
    <dbReference type="NCBI Taxonomy" id="683832"/>
    <lineage>
        <taxon>Eukaryota</taxon>
        <taxon>Metazoa</taxon>
        <taxon>Chordata</taxon>
        <taxon>Craniata</taxon>
        <taxon>Vertebrata</taxon>
        <taxon>Euteleostomi</taxon>
        <taxon>Actinopterygii</taxon>
        <taxon>Neopterygii</taxon>
        <taxon>Teleostei</taxon>
        <taxon>Ostariophysi</taxon>
        <taxon>Cypriniformes</taxon>
        <taxon>Cyprinidae</taxon>
        <taxon>Labeoninae</taxon>
        <taxon>Labeonini</taxon>
        <taxon>Cirrhinus</taxon>
    </lineage>
</organism>
<feature type="domain" description="PDZ" evidence="1">
    <location>
        <begin position="1"/>
        <end position="52"/>
    </location>
</feature>
<dbReference type="SUPFAM" id="SSF50156">
    <property type="entry name" value="PDZ domain-like"/>
    <property type="match status" value="1"/>
</dbReference>
<dbReference type="PANTHER" id="PTHR23119">
    <property type="entry name" value="DISCS LARGE"/>
    <property type="match status" value="1"/>
</dbReference>
<evidence type="ECO:0000313" key="3">
    <source>
        <dbReference type="Proteomes" id="UP001529510"/>
    </source>
</evidence>
<sequence>IAGGVGNQHIPGDNSIYVTKIIEGGAAHKDGRLQIGDKILAVRRHTYITDED</sequence>
<keyword evidence="3" id="KW-1185">Reference proteome</keyword>
<accession>A0ABD0R0M2</accession>
<dbReference type="EMBL" id="JAMKFB020000005">
    <property type="protein sequence ID" value="KAL0192059.1"/>
    <property type="molecule type" value="Genomic_DNA"/>
</dbReference>
<name>A0ABD0R0M2_CIRMR</name>
<proteinExistence type="predicted"/>
<evidence type="ECO:0000313" key="2">
    <source>
        <dbReference type="EMBL" id="KAL0192059.1"/>
    </source>
</evidence>
<protein>
    <recommendedName>
        <fullName evidence="1">PDZ domain-containing protein</fullName>
    </recommendedName>
</protein>
<dbReference type="Proteomes" id="UP001529510">
    <property type="component" value="Unassembled WGS sequence"/>
</dbReference>
<evidence type="ECO:0000259" key="1">
    <source>
        <dbReference type="PROSITE" id="PS50106"/>
    </source>
</evidence>
<dbReference type="PANTHER" id="PTHR23119:SF33">
    <property type="entry name" value="DISKS LARGE HOMOLOG 4"/>
    <property type="match status" value="1"/>
</dbReference>
<reference evidence="2 3" key="1">
    <citation type="submission" date="2024-05" db="EMBL/GenBank/DDBJ databases">
        <title>Genome sequencing and assembly of Indian major carp, Cirrhinus mrigala (Hamilton, 1822).</title>
        <authorList>
            <person name="Mohindra V."/>
            <person name="Chowdhury L.M."/>
            <person name="Lal K."/>
            <person name="Jena J.K."/>
        </authorList>
    </citation>
    <scope>NUCLEOTIDE SEQUENCE [LARGE SCALE GENOMIC DNA]</scope>
    <source>
        <strain evidence="2">CM1030</strain>
        <tissue evidence="2">Blood</tissue>
    </source>
</reference>
<dbReference type="Gene3D" id="2.30.42.10">
    <property type="match status" value="1"/>
</dbReference>
<dbReference type="PROSITE" id="PS50106">
    <property type="entry name" value="PDZ"/>
    <property type="match status" value="1"/>
</dbReference>
<comment type="caution">
    <text evidence="2">The sequence shown here is derived from an EMBL/GenBank/DDBJ whole genome shotgun (WGS) entry which is preliminary data.</text>
</comment>
<dbReference type="AlphaFoldDB" id="A0ABD0R0M2"/>
<dbReference type="InterPro" id="IPR001478">
    <property type="entry name" value="PDZ"/>
</dbReference>
<dbReference type="Pfam" id="PF00595">
    <property type="entry name" value="PDZ"/>
    <property type="match status" value="1"/>
</dbReference>
<gene>
    <name evidence="2" type="ORF">M9458_010355</name>
</gene>